<comment type="caution">
    <text evidence="1">The sequence shown here is derived from an EMBL/GenBank/DDBJ whole genome shotgun (WGS) entry which is preliminary data.</text>
</comment>
<dbReference type="SUPFAM" id="SSF53098">
    <property type="entry name" value="Ribonuclease H-like"/>
    <property type="match status" value="1"/>
</dbReference>
<evidence type="ECO:0000313" key="2">
    <source>
        <dbReference type="Proteomes" id="UP000231259"/>
    </source>
</evidence>
<organism evidence="1 2">
    <name type="scientific">Puniceibacterium antarcticum</name>
    <dbReference type="NCBI Taxonomy" id="1206336"/>
    <lineage>
        <taxon>Bacteria</taxon>
        <taxon>Pseudomonadati</taxon>
        <taxon>Pseudomonadota</taxon>
        <taxon>Alphaproteobacteria</taxon>
        <taxon>Rhodobacterales</taxon>
        <taxon>Paracoccaceae</taxon>
        <taxon>Puniceibacterium</taxon>
    </lineage>
</organism>
<evidence type="ECO:0000313" key="1">
    <source>
        <dbReference type="EMBL" id="PIL17129.1"/>
    </source>
</evidence>
<proteinExistence type="predicted"/>
<dbReference type="Proteomes" id="UP000231259">
    <property type="component" value="Unassembled WGS sequence"/>
</dbReference>
<gene>
    <name evidence="1" type="ORF">P775_24705</name>
</gene>
<sequence>RSYRWRWFIECMFSDSKTKGLNIEDTRMKLSKKLSLLMAVCAIALAMACHTASRLMGSKYPARKKHGYCSKSWFRTGFDELRRRLRTNHTPLITGKKYAIRKRFRPRVA</sequence>
<protein>
    <recommendedName>
        <fullName evidence="3">Transposase IS4-like domain-containing protein</fullName>
    </recommendedName>
</protein>
<dbReference type="EMBL" id="AWWI01000170">
    <property type="protein sequence ID" value="PIL17129.1"/>
    <property type="molecule type" value="Genomic_DNA"/>
</dbReference>
<dbReference type="AlphaFoldDB" id="A0A2G8R6F6"/>
<reference evidence="1 2" key="1">
    <citation type="submission" date="2013-09" db="EMBL/GenBank/DDBJ databases">
        <title>Genome sequencing of Phaeobacter antarcticus sp. nov. SM1211.</title>
        <authorList>
            <person name="Zhang X.-Y."/>
            <person name="Liu C."/>
            <person name="Chen X.-L."/>
            <person name="Xie B.-B."/>
            <person name="Qin Q.-L."/>
            <person name="Rong J.-C."/>
            <person name="Zhang Y.-Z."/>
        </authorList>
    </citation>
    <scope>NUCLEOTIDE SEQUENCE [LARGE SCALE GENOMIC DNA]</scope>
    <source>
        <strain evidence="1 2">SM1211</strain>
    </source>
</reference>
<evidence type="ECO:0008006" key="3">
    <source>
        <dbReference type="Google" id="ProtNLM"/>
    </source>
</evidence>
<keyword evidence="2" id="KW-1185">Reference proteome</keyword>
<dbReference type="InterPro" id="IPR012337">
    <property type="entry name" value="RNaseH-like_sf"/>
</dbReference>
<name>A0A2G8R6F6_9RHOB</name>
<accession>A0A2G8R6F6</accession>
<feature type="non-terminal residue" evidence="1">
    <location>
        <position position="1"/>
    </location>
</feature>